<feature type="signal peptide" evidence="7">
    <location>
        <begin position="1"/>
        <end position="17"/>
    </location>
</feature>
<dbReference type="PANTHER" id="PTHR45785">
    <property type="entry name" value="COMPLEMENT FACTOR H-RELATED"/>
    <property type="match status" value="1"/>
</dbReference>
<evidence type="ECO:0000256" key="2">
    <source>
        <dbReference type="ARBA" id="ARBA00022659"/>
    </source>
</evidence>
<dbReference type="SUPFAM" id="SSF57535">
    <property type="entry name" value="Complement control module/SCR domain"/>
    <property type="match status" value="11"/>
</dbReference>
<feature type="region of interest" description="Disordered" evidence="6">
    <location>
        <begin position="776"/>
        <end position="811"/>
    </location>
</feature>
<feature type="domain" description="Sushi" evidence="8">
    <location>
        <begin position="318"/>
        <end position="381"/>
    </location>
</feature>
<evidence type="ECO:0000256" key="6">
    <source>
        <dbReference type="SAM" id="MobiDB-lite"/>
    </source>
</evidence>
<feature type="domain" description="Sushi" evidence="8">
    <location>
        <begin position="1099"/>
        <end position="1162"/>
    </location>
</feature>
<feature type="domain" description="Sushi" evidence="8">
    <location>
        <begin position="18"/>
        <end position="81"/>
    </location>
</feature>
<feature type="compositionally biased region" description="Basic and acidic residues" evidence="6">
    <location>
        <begin position="776"/>
        <end position="785"/>
    </location>
</feature>
<evidence type="ECO:0000256" key="7">
    <source>
        <dbReference type="SAM" id="SignalP"/>
    </source>
</evidence>
<feature type="domain" description="Sushi" evidence="8">
    <location>
        <begin position="468"/>
        <end position="530"/>
    </location>
</feature>
<dbReference type="InterPro" id="IPR000436">
    <property type="entry name" value="Sushi_SCR_CCP_dom"/>
</dbReference>
<evidence type="ECO:0000313" key="9">
    <source>
        <dbReference type="Proteomes" id="UP000095287"/>
    </source>
</evidence>
<feature type="domain" description="Sushi" evidence="8">
    <location>
        <begin position="1171"/>
        <end position="1235"/>
    </location>
</feature>
<comment type="caution">
    <text evidence="5">Lacks conserved residue(s) required for the propagation of feature annotation.</text>
</comment>
<evidence type="ECO:0000256" key="3">
    <source>
        <dbReference type="ARBA" id="ARBA00022729"/>
    </source>
</evidence>
<feature type="disulfide bond" evidence="5">
    <location>
        <begin position="737"/>
        <end position="764"/>
    </location>
</feature>
<feature type="domain" description="Sushi" evidence="8">
    <location>
        <begin position="395"/>
        <end position="454"/>
    </location>
</feature>
<feature type="chain" id="PRO_5009313643" evidence="7">
    <location>
        <begin position="18"/>
        <end position="1242"/>
    </location>
</feature>
<keyword evidence="4 5" id="KW-1015">Disulfide bond</keyword>
<dbReference type="Pfam" id="PF00084">
    <property type="entry name" value="Sushi"/>
    <property type="match status" value="12"/>
</dbReference>
<feature type="domain" description="Sushi" evidence="8">
    <location>
        <begin position="97"/>
        <end position="156"/>
    </location>
</feature>
<accession>A0A1I7ZLU3</accession>
<feature type="domain" description="Sushi" evidence="8">
    <location>
        <begin position="160"/>
        <end position="223"/>
    </location>
</feature>
<organism evidence="9 10">
    <name type="scientific">Steinernema glaseri</name>
    <dbReference type="NCBI Taxonomy" id="37863"/>
    <lineage>
        <taxon>Eukaryota</taxon>
        <taxon>Metazoa</taxon>
        <taxon>Ecdysozoa</taxon>
        <taxon>Nematoda</taxon>
        <taxon>Chromadorea</taxon>
        <taxon>Rhabditida</taxon>
        <taxon>Tylenchina</taxon>
        <taxon>Panagrolaimomorpha</taxon>
        <taxon>Strongyloidoidea</taxon>
        <taxon>Steinernematidae</taxon>
        <taxon>Steinernema</taxon>
    </lineage>
</organism>
<evidence type="ECO:0000256" key="1">
    <source>
        <dbReference type="ARBA" id="ARBA00004328"/>
    </source>
</evidence>
<dbReference type="AlphaFoldDB" id="A0A1I7ZLU3"/>
<dbReference type="PROSITE" id="PS50923">
    <property type="entry name" value="SUSHI"/>
    <property type="match status" value="11"/>
</dbReference>
<name>A0A1I7ZLU3_9BILA</name>
<dbReference type="PANTHER" id="PTHR45785:SF2">
    <property type="entry name" value="COMPLEMENT FACTOR H-RELATED"/>
    <property type="match status" value="1"/>
</dbReference>
<dbReference type="SMART" id="SM00032">
    <property type="entry name" value="CCP"/>
    <property type="match status" value="15"/>
</dbReference>
<feature type="domain" description="Sushi" evidence="8">
    <location>
        <begin position="623"/>
        <end position="685"/>
    </location>
</feature>
<comment type="subcellular location">
    <subcellularLocation>
        <location evidence="1">Virion</location>
    </subcellularLocation>
</comment>
<feature type="disulfide bond" evidence="5">
    <location>
        <begin position="579"/>
        <end position="606"/>
    </location>
</feature>
<keyword evidence="3 7" id="KW-0732">Signal</keyword>
<feature type="disulfide bond" evidence="5">
    <location>
        <begin position="352"/>
        <end position="379"/>
    </location>
</feature>
<feature type="domain" description="Sushi" evidence="8">
    <location>
        <begin position="544"/>
        <end position="608"/>
    </location>
</feature>
<dbReference type="Gene3D" id="2.10.70.10">
    <property type="entry name" value="Complement Module, domain 1"/>
    <property type="match status" value="13"/>
</dbReference>
<dbReference type="Proteomes" id="UP000095287">
    <property type="component" value="Unplaced"/>
</dbReference>
<dbReference type="CDD" id="cd00033">
    <property type="entry name" value="CCP"/>
    <property type="match status" value="10"/>
</dbReference>
<evidence type="ECO:0000313" key="10">
    <source>
        <dbReference type="WBParaSite" id="L893_g27580.t2"/>
    </source>
</evidence>
<keyword evidence="9" id="KW-1185">Reference proteome</keyword>
<evidence type="ECO:0000256" key="4">
    <source>
        <dbReference type="ARBA" id="ARBA00023157"/>
    </source>
</evidence>
<evidence type="ECO:0000259" key="8">
    <source>
        <dbReference type="PROSITE" id="PS50923"/>
    </source>
</evidence>
<protein>
    <submittedName>
        <fullName evidence="10">Sushi domain-containing protein</fullName>
    </submittedName>
</protein>
<feature type="domain" description="Sushi" evidence="8">
    <location>
        <begin position="703"/>
        <end position="766"/>
    </location>
</feature>
<dbReference type="WBParaSite" id="L893_g27580.t2">
    <property type="protein sequence ID" value="L893_g27580.t2"/>
    <property type="gene ID" value="L893_g27580"/>
</dbReference>
<dbReference type="InterPro" id="IPR051503">
    <property type="entry name" value="ComplSys_Reg/VirEntry_Med"/>
</dbReference>
<evidence type="ECO:0000256" key="5">
    <source>
        <dbReference type="PROSITE-ProRule" id="PRU00302"/>
    </source>
</evidence>
<proteinExistence type="predicted"/>
<feature type="disulfide bond" evidence="5">
    <location>
        <begin position="397"/>
        <end position="440"/>
    </location>
</feature>
<keyword evidence="2 5" id="KW-0768">Sushi</keyword>
<reference evidence="10" key="1">
    <citation type="submission" date="2016-11" db="UniProtKB">
        <authorList>
            <consortium name="WormBaseParasite"/>
        </authorList>
    </citation>
    <scope>IDENTIFICATION</scope>
</reference>
<dbReference type="InterPro" id="IPR035976">
    <property type="entry name" value="Sushi/SCR/CCP_sf"/>
</dbReference>
<feature type="region of interest" description="Disordered" evidence="6">
    <location>
        <begin position="218"/>
        <end position="245"/>
    </location>
</feature>
<sequence>MLTLLTILFSAIALGWAQHCPPLLPVANGQFKYGRENEIFHTEGSTATLVCDPGATLSGHTNSFRCHSGQWNPPVDAKCLALRAEPVTLINVGQSFASCHPLNIANGNAVYSALGAGPFPEGTNVHLWCDFGYAPMGKAFARCENGQWTNIGQCKSISNIRCAPLLPVPNGQISYIASGNGPYDYGAIAQLNCNLGYTAVGVSAVTCEPTGWGPFPGLGSCQKPSQEDRSRRQSGLGGSSGQCPSISDPHGVVTFLGGNLGLSAQQPAGASAIVSCHFGYTGGGTSSCRGGTWSPTIPPCVSGNNPNGLGAMAMPGSTDCPAMFFVFNGNIQYNQQMNIFSYPQGTTAMLQCNPNYVVSGQSQATCQNGHWEPPSLGTCNLQGMSGGGIPGMGAPQCPALMVTNAMVTYSQQGLTYPQGTTATVNCNQGFQLSGTQQTTCQNGLWSPQAGQCMSSGMSGLPGTSTGGMQCFFPMAAPFGGTVRHDRGEVAPFPEGTVATASCNSGQLQGSNTATCRGGVWSPAMFPACSMGGTGVGVPGGSSTTSCPFGMMQPFGANLTYSTGPQMPPYNQGTTVTMSCNNGRPVQGQATATCLGGVWSPNVLGTCDMFPGTSVGGSPNPGTNPCYFGIFVVGGTVDYAGGATVAPFPQNTQGNLRCNQGYTLQGPSQSTCQNGAWTPQIGTCVLNGMGGTPGVGIGTGTTESHCFTLPTVNGGRINYFPDSMNGRYSEGTTASLVCDAGWTAVSSRTARCNAQGWSDMTVGQCQQMTGETGATADDLHHFDETGPLRNVSSGGDSEKRDEEEEGEEELTRRHFQVVIPRARTSLLSARIWVTGTAPQHRTGPPAQEVVNEHFQFLACVLTAFSFPGGNPSCQFVPSNPQNGRLQVHAVNPQPPYPHLTAATVLCNPGFFPSNPTATSLSCQNGQWIPSQISQCISSGSTLGSQCFGGLPLVVGGRIQYSNGATVGPFPIGTSAQLLCDQPGMLRGIQSSQCANGVWTPSQLGTCSAQLYNPPASTSSQSGTAKAPQCLLVNQIIPHGVIEYSDRYNPTGPFPEETTATLSCLFGFVAAGSPKAVCQGGSWQPRQLGECRLNAASIVATGCPPMQVKLADGYLDTDRIPENGIFPAGATTTLQCKAGFRPVGNTKSSCQASQWQPGLGSCEKTPDLGTAVQSCQPLIPPLNGRISYIQASQRRNYELGTTAILNCELGYIVDGQAALSCTSTGWHPQPGFGQCRLNNEIFGR</sequence>